<evidence type="ECO:0000256" key="3">
    <source>
        <dbReference type="ARBA" id="ARBA00023157"/>
    </source>
</evidence>
<dbReference type="Gene3D" id="1.10.10.140">
    <property type="entry name" value="Cytochrome c oxidase, subunit VIb"/>
    <property type="match status" value="1"/>
</dbReference>
<evidence type="ECO:0000256" key="4">
    <source>
        <dbReference type="SAM" id="SignalP"/>
    </source>
</evidence>
<protein>
    <recommendedName>
        <fullName evidence="7">Cytochrome c oxidase assembly factor 6</fullName>
    </recommendedName>
</protein>
<dbReference type="InterPro" id="IPR048280">
    <property type="entry name" value="COX6B-like"/>
</dbReference>
<accession>A0ABR3NEX4</accession>
<keyword evidence="4" id="KW-0732">Signal</keyword>
<dbReference type="InterPro" id="IPR036549">
    <property type="entry name" value="CX6/COA6-like_sf"/>
</dbReference>
<gene>
    <name evidence="5" type="ORF">QQF64_034994</name>
</gene>
<dbReference type="PANTHER" id="PTHR46690">
    <property type="entry name" value="CYTOCHROME C OXIDASE ASSEMBLY FACTOR 6 HOMOLOG"/>
    <property type="match status" value="1"/>
</dbReference>
<dbReference type="EMBL" id="JAYMGO010000004">
    <property type="protein sequence ID" value="KAL1275371.1"/>
    <property type="molecule type" value="Genomic_DNA"/>
</dbReference>
<dbReference type="Pfam" id="PF02297">
    <property type="entry name" value="COX6B"/>
    <property type="match status" value="1"/>
</dbReference>
<organism evidence="5 6">
    <name type="scientific">Cirrhinus molitorella</name>
    <name type="common">mud carp</name>
    <dbReference type="NCBI Taxonomy" id="172907"/>
    <lineage>
        <taxon>Eukaryota</taxon>
        <taxon>Metazoa</taxon>
        <taxon>Chordata</taxon>
        <taxon>Craniata</taxon>
        <taxon>Vertebrata</taxon>
        <taxon>Euteleostomi</taxon>
        <taxon>Actinopterygii</taxon>
        <taxon>Neopterygii</taxon>
        <taxon>Teleostei</taxon>
        <taxon>Ostariophysi</taxon>
        <taxon>Cypriniformes</taxon>
        <taxon>Cyprinidae</taxon>
        <taxon>Labeoninae</taxon>
        <taxon>Labeonini</taxon>
        <taxon>Cirrhinus</taxon>
    </lineage>
</organism>
<dbReference type="PROSITE" id="PS51808">
    <property type="entry name" value="CHCH"/>
    <property type="match status" value="1"/>
</dbReference>
<feature type="chain" id="PRO_5045831269" description="Cytochrome c oxidase assembly factor 6" evidence="4">
    <location>
        <begin position="18"/>
        <end position="201"/>
    </location>
</feature>
<dbReference type="Proteomes" id="UP001558613">
    <property type="component" value="Unassembled WGS sequence"/>
</dbReference>
<name>A0ABR3NEX4_9TELE</name>
<reference evidence="5 6" key="1">
    <citation type="submission" date="2023-09" db="EMBL/GenBank/DDBJ databases">
        <authorList>
            <person name="Wang M."/>
        </authorList>
    </citation>
    <scope>NUCLEOTIDE SEQUENCE [LARGE SCALE GENOMIC DNA]</scope>
    <source>
        <strain evidence="5">GT-2023</strain>
        <tissue evidence="5">Liver</tissue>
    </source>
</reference>
<evidence type="ECO:0000256" key="2">
    <source>
        <dbReference type="ARBA" id="ARBA00023128"/>
    </source>
</evidence>
<comment type="subcellular location">
    <subcellularLocation>
        <location evidence="1">Mitochondrion</location>
    </subcellularLocation>
</comment>
<keyword evidence="2" id="KW-0496">Mitochondrion</keyword>
<dbReference type="PANTHER" id="PTHR46690:SF1">
    <property type="entry name" value="CYTOCHROME C OXIDASE ASSEMBLY FACTOR 6 HOMOLOG"/>
    <property type="match status" value="1"/>
</dbReference>
<dbReference type="InterPro" id="IPR042289">
    <property type="entry name" value="COA6"/>
</dbReference>
<dbReference type="SUPFAM" id="SSF47694">
    <property type="entry name" value="Cytochrome c oxidase subunit h"/>
    <property type="match status" value="1"/>
</dbReference>
<comment type="caution">
    <text evidence="5">The sequence shown here is derived from an EMBL/GenBank/DDBJ whole genome shotgun (WGS) entry which is preliminary data.</text>
</comment>
<proteinExistence type="predicted"/>
<keyword evidence="6" id="KW-1185">Reference proteome</keyword>
<feature type="signal peptide" evidence="4">
    <location>
        <begin position="1"/>
        <end position="17"/>
    </location>
</feature>
<evidence type="ECO:0008006" key="7">
    <source>
        <dbReference type="Google" id="ProtNLM"/>
    </source>
</evidence>
<sequence>MLQWIHVCASRILFVFPTLELHSLYDHSAPEERRCVYAPPTDYSLSLTINHWFKASLSPKKREGPKGRALGSFHLKRNARTTHNCLCLCPPQRDEKSKHSTLTHMLKGGAHDALCLIGLWGEMSAPNASERKACWGARDELWKCLDVHQDQTSACEKHQREFEAKCPAQWVKYFAKRRDFLKYKEKIQKEGYEPAEGASKL</sequence>
<keyword evidence="3" id="KW-1015">Disulfide bond</keyword>
<evidence type="ECO:0000313" key="5">
    <source>
        <dbReference type="EMBL" id="KAL1275371.1"/>
    </source>
</evidence>
<evidence type="ECO:0000313" key="6">
    <source>
        <dbReference type="Proteomes" id="UP001558613"/>
    </source>
</evidence>
<evidence type="ECO:0000256" key="1">
    <source>
        <dbReference type="ARBA" id="ARBA00004173"/>
    </source>
</evidence>